<comment type="similarity">
    <text evidence="12">Belongs to the G-protein coupled receptor 1 family.</text>
</comment>
<dbReference type="GO" id="GO:0007204">
    <property type="term" value="P:positive regulation of cytosolic calcium ion concentration"/>
    <property type="evidence" value="ECO:0007669"/>
    <property type="project" value="TreeGrafter"/>
</dbReference>
<comment type="similarity">
    <text evidence="11">Belongs to the chemokine-like receptor (CMKLR) family.</text>
</comment>
<feature type="domain" description="G-protein coupled receptors family 1 profile" evidence="14">
    <location>
        <begin position="58"/>
        <end position="281"/>
    </location>
</feature>
<feature type="transmembrane region" description="Helical" evidence="13">
    <location>
        <begin position="190"/>
        <end position="210"/>
    </location>
</feature>
<protein>
    <submittedName>
        <fullName evidence="15">Chemokine-like receptor 1</fullName>
    </submittedName>
</protein>
<dbReference type="SUPFAM" id="SSF81321">
    <property type="entry name" value="Family A G protein-coupled receptor-like"/>
    <property type="match status" value="1"/>
</dbReference>
<keyword evidence="3 12" id="KW-0812">Transmembrane</keyword>
<dbReference type="PANTHER" id="PTHR24225:SF0">
    <property type="entry name" value="N-FORMYL PEPTIDE RECEPTOR 2"/>
    <property type="match status" value="1"/>
</dbReference>
<dbReference type="PRINTS" id="PR00237">
    <property type="entry name" value="GPCRRHODOPSN"/>
</dbReference>
<dbReference type="Proteomes" id="UP000752171">
    <property type="component" value="Unassembled WGS sequence"/>
</dbReference>
<keyword evidence="2" id="KW-1003">Cell membrane</keyword>
<evidence type="ECO:0000256" key="4">
    <source>
        <dbReference type="ARBA" id="ARBA00022989"/>
    </source>
</evidence>
<feature type="transmembrane region" description="Helical" evidence="13">
    <location>
        <begin position="33"/>
        <end position="57"/>
    </location>
</feature>
<evidence type="ECO:0000256" key="13">
    <source>
        <dbReference type="SAM" id="Phobius"/>
    </source>
</evidence>
<dbReference type="EMBL" id="JAICCE010000022">
    <property type="protein sequence ID" value="KAG9261425.1"/>
    <property type="molecule type" value="Genomic_DNA"/>
</dbReference>
<dbReference type="GO" id="GO:0005886">
    <property type="term" value="C:plasma membrane"/>
    <property type="evidence" value="ECO:0007669"/>
    <property type="project" value="UniProtKB-SubCell"/>
</dbReference>
<sequence length="300" mass="34285">MENQARSTMTPPATDTEYPEYEYENLTTGPTTAPPVCSALCFFLAAVCVIIYILSVAENGLVIWTAGFKVKRSVNTTWYLALSVSDFIFLLFLPLDLISVDGNEWNFMRKISSFIMSFNMFSSIFLLVIISVDRCVVMMFPVWVQNQRTVRKASGITVLAWILSAVLSTPSFCFQDVLPDEQTAKVVYEFIFGFMIPFLIIIICYVVIIGKLRTSNHTLRFKKPFKIMTGLIASFLICWLPFHIFAFIKLNYKEDEDLLQMEEVFGVVLACVESFLTPMICVLMRKDFQKHVKSCVKCKI</sequence>
<evidence type="ECO:0000256" key="1">
    <source>
        <dbReference type="ARBA" id="ARBA00004651"/>
    </source>
</evidence>
<comment type="caution">
    <text evidence="15">The sequence shown here is derived from an EMBL/GenBank/DDBJ whole genome shotgun (WGS) entry which is preliminary data.</text>
</comment>
<keyword evidence="9" id="KW-0325">Glycoprotein</keyword>
<comment type="subcellular location">
    <subcellularLocation>
        <location evidence="1">Cell membrane</location>
        <topology evidence="1">Multi-pass membrane protein</topology>
    </subcellularLocation>
</comment>
<evidence type="ECO:0000256" key="7">
    <source>
        <dbReference type="ARBA" id="ARBA00023157"/>
    </source>
</evidence>
<name>A0A8T2KU71_ASTMX</name>
<feature type="transmembrane region" description="Helical" evidence="13">
    <location>
        <begin position="231"/>
        <end position="252"/>
    </location>
</feature>
<feature type="transmembrane region" description="Helical" evidence="13">
    <location>
        <begin position="120"/>
        <end position="144"/>
    </location>
</feature>
<evidence type="ECO:0000256" key="5">
    <source>
        <dbReference type="ARBA" id="ARBA00023040"/>
    </source>
</evidence>
<evidence type="ECO:0000256" key="2">
    <source>
        <dbReference type="ARBA" id="ARBA00022475"/>
    </source>
</evidence>
<keyword evidence="10 12" id="KW-0807">Transducer</keyword>
<organism evidence="15 16">
    <name type="scientific">Astyanax mexicanus</name>
    <name type="common">Blind cave fish</name>
    <name type="synonym">Astyanax fasciatus mexicanus</name>
    <dbReference type="NCBI Taxonomy" id="7994"/>
    <lineage>
        <taxon>Eukaryota</taxon>
        <taxon>Metazoa</taxon>
        <taxon>Chordata</taxon>
        <taxon>Craniata</taxon>
        <taxon>Vertebrata</taxon>
        <taxon>Euteleostomi</taxon>
        <taxon>Actinopterygii</taxon>
        <taxon>Neopterygii</taxon>
        <taxon>Teleostei</taxon>
        <taxon>Ostariophysi</taxon>
        <taxon>Characiformes</taxon>
        <taxon>Characoidei</taxon>
        <taxon>Acestrorhamphidae</taxon>
        <taxon>Acestrorhamphinae</taxon>
        <taxon>Astyanax</taxon>
    </lineage>
</organism>
<keyword evidence="7" id="KW-1015">Disulfide bond</keyword>
<evidence type="ECO:0000256" key="6">
    <source>
        <dbReference type="ARBA" id="ARBA00023136"/>
    </source>
</evidence>
<evidence type="ECO:0000256" key="3">
    <source>
        <dbReference type="ARBA" id="ARBA00022692"/>
    </source>
</evidence>
<dbReference type="GO" id="GO:0006954">
    <property type="term" value="P:inflammatory response"/>
    <property type="evidence" value="ECO:0007669"/>
    <property type="project" value="TreeGrafter"/>
</dbReference>
<dbReference type="InterPro" id="IPR017452">
    <property type="entry name" value="GPCR_Rhodpsn_7TM"/>
</dbReference>
<evidence type="ECO:0000256" key="12">
    <source>
        <dbReference type="RuleBase" id="RU000688"/>
    </source>
</evidence>
<dbReference type="GO" id="GO:0007200">
    <property type="term" value="P:phospholipase C-activating G protein-coupled receptor signaling pathway"/>
    <property type="evidence" value="ECO:0007669"/>
    <property type="project" value="TreeGrafter"/>
</dbReference>
<reference evidence="15 16" key="1">
    <citation type="submission" date="2021-07" db="EMBL/GenBank/DDBJ databases">
        <authorList>
            <person name="Imarazene B."/>
            <person name="Zahm M."/>
            <person name="Klopp C."/>
            <person name="Cabau C."/>
            <person name="Beille S."/>
            <person name="Jouanno E."/>
            <person name="Castinel A."/>
            <person name="Lluch J."/>
            <person name="Gil L."/>
            <person name="Kuchtly C."/>
            <person name="Lopez Roques C."/>
            <person name="Donnadieu C."/>
            <person name="Parrinello H."/>
            <person name="Journot L."/>
            <person name="Du K."/>
            <person name="Schartl M."/>
            <person name="Retaux S."/>
            <person name="Guiguen Y."/>
        </authorList>
    </citation>
    <scope>NUCLEOTIDE SEQUENCE [LARGE SCALE GENOMIC DNA]</scope>
    <source>
        <strain evidence="15">Pach_M1</strain>
        <tissue evidence="15">Testis</tissue>
    </source>
</reference>
<evidence type="ECO:0000256" key="8">
    <source>
        <dbReference type="ARBA" id="ARBA00023170"/>
    </source>
</evidence>
<evidence type="ECO:0000313" key="15">
    <source>
        <dbReference type="EMBL" id="KAG9261425.1"/>
    </source>
</evidence>
<dbReference type="PROSITE" id="PS00237">
    <property type="entry name" value="G_PROTEIN_RECEP_F1_1"/>
    <property type="match status" value="1"/>
</dbReference>
<evidence type="ECO:0000256" key="11">
    <source>
        <dbReference type="ARBA" id="ARBA00025736"/>
    </source>
</evidence>
<keyword evidence="6 13" id="KW-0472">Membrane</keyword>
<dbReference type="PROSITE" id="PS50262">
    <property type="entry name" value="G_PROTEIN_RECEP_F1_2"/>
    <property type="match status" value="1"/>
</dbReference>
<dbReference type="AlphaFoldDB" id="A0A8T2KU71"/>
<feature type="transmembrane region" description="Helical" evidence="13">
    <location>
        <begin position="78"/>
        <end position="100"/>
    </location>
</feature>
<dbReference type="Pfam" id="PF00001">
    <property type="entry name" value="7tm_1"/>
    <property type="match status" value="1"/>
</dbReference>
<evidence type="ECO:0000259" key="14">
    <source>
        <dbReference type="PROSITE" id="PS50262"/>
    </source>
</evidence>
<evidence type="ECO:0000313" key="16">
    <source>
        <dbReference type="Proteomes" id="UP000752171"/>
    </source>
</evidence>
<feature type="transmembrane region" description="Helical" evidence="13">
    <location>
        <begin position="264"/>
        <end position="284"/>
    </location>
</feature>
<accession>A0A8T2KU71</accession>
<keyword evidence="4 13" id="KW-1133">Transmembrane helix</keyword>
<dbReference type="GO" id="GO:0004930">
    <property type="term" value="F:G protein-coupled receptor activity"/>
    <property type="evidence" value="ECO:0007669"/>
    <property type="project" value="UniProtKB-KW"/>
</dbReference>
<dbReference type="PANTHER" id="PTHR24225">
    <property type="entry name" value="CHEMOTACTIC RECEPTOR"/>
    <property type="match status" value="1"/>
</dbReference>
<keyword evidence="5 12" id="KW-0297">G-protein coupled receptor</keyword>
<dbReference type="GO" id="GO:0004875">
    <property type="term" value="F:complement receptor activity"/>
    <property type="evidence" value="ECO:0007669"/>
    <property type="project" value="TreeGrafter"/>
</dbReference>
<dbReference type="InterPro" id="IPR000826">
    <property type="entry name" value="Formyl_rcpt-rel"/>
</dbReference>
<dbReference type="PRINTS" id="PR00526">
    <property type="entry name" value="FMETLEUPHER"/>
</dbReference>
<feature type="transmembrane region" description="Helical" evidence="13">
    <location>
        <begin position="156"/>
        <end position="178"/>
    </location>
</feature>
<evidence type="ECO:0000256" key="10">
    <source>
        <dbReference type="ARBA" id="ARBA00023224"/>
    </source>
</evidence>
<keyword evidence="8 12" id="KW-0675">Receptor</keyword>
<dbReference type="InterPro" id="IPR000276">
    <property type="entry name" value="GPCR_Rhodpsn"/>
</dbReference>
<dbReference type="Gene3D" id="1.20.1070.10">
    <property type="entry name" value="Rhodopsin 7-helix transmembrane proteins"/>
    <property type="match status" value="1"/>
</dbReference>
<evidence type="ECO:0000256" key="9">
    <source>
        <dbReference type="ARBA" id="ARBA00023180"/>
    </source>
</evidence>
<gene>
    <name evidence="15" type="primary">CMLKR1</name>
    <name evidence="15" type="ORF">AMEX_G24957</name>
</gene>
<proteinExistence type="inferred from homology"/>